<evidence type="ECO:0008006" key="3">
    <source>
        <dbReference type="Google" id="ProtNLM"/>
    </source>
</evidence>
<accession>A0A1W0VYV7</accession>
<dbReference type="InterPro" id="IPR052929">
    <property type="entry name" value="RNase_H-like_EbsB-rel"/>
</dbReference>
<dbReference type="Proteomes" id="UP000000768">
    <property type="component" value="Chromosome 3"/>
</dbReference>
<evidence type="ECO:0000313" key="2">
    <source>
        <dbReference type="Proteomes" id="UP000000768"/>
    </source>
</evidence>
<name>A0A1W0VYV7_SORBI</name>
<organism evidence="1 2">
    <name type="scientific">Sorghum bicolor</name>
    <name type="common">Sorghum</name>
    <name type="synonym">Sorghum vulgare</name>
    <dbReference type="NCBI Taxonomy" id="4558"/>
    <lineage>
        <taxon>Eukaryota</taxon>
        <taxon>Viridiplantae</taxon>
        <taxon>Streptophyta</taxon>
        <taxon>Embryophyta</taxon>
        <taxon>Tracheophyta</taxon>
        <taxon>Spermatophyta</taxon>
        <taxon>Magnoliopsida</taxon>
        <taxon>Liliopsida</taxon>
        <taxon>Poales</taxon>
        <taxon>Poaceae</taxon>
        <taxon>PACMAD clade</taxon>
        <taxon>Panicoideae</taxon>
        <taxon>Andropogonodae</taxon>
        <taxon>Andropogoneae</taxon>
        <taxon>Sorghinae</taxon>
        <taxon>Sorghum</taxon>
    </lineage>
</organism>
<reference evidence="1 2" key="1">
    <citation type="journal article" date="2009" name="Nature">
        <title>The Sorghum bicolor genome and the diversification of grasses.</title>
        <authorList>
            <person name="Paterson A.H."/>
            <person name="Bowers J.E."/>
            <person name="Bruggmann R."/>
            <person name="Dubchak I."/>
            <person name="Grimwood J."/>
            <person name="Gundlach H."/>
            <person name="Haberer G."/>
            <person name="Hellsten U."/>
            <person name="Mitros T."/>
            <person name="Poliakov A."/>
            <person name="Schmutz J."/>
            <person name="Spannagl M."/>
            <person name="Tang H."/>
            <person name="Wang X."/>
            <person name="Wicker T."/>
            <person name="Bharti A.K."/>
            <person name="Chapman J."/>
            <person name="Feltus F.A."/>
            <person name="Gowik U."/>
            <person name="Grigoriev I.V."/>
            <person name="Lyons E."/>
            <person name="Maher C.A."/>
            <person name="Martis M."/>
            <person name="Narechania A."/>
            <person name="Otillar R.P."/>
            <person name="Penning B.W."/>
            <person name="Salamov A.A."/>
            <person name="Wang Y."/>
            <person name="Zhang L."/>
            <person name="Carpita N.C."/>
            <person name="Freeling M."/>
            <person name="Gingle A.R."/>
            <person name="Hash C.T."/>
            <person name="Keller B."/>
            <person name="Klein P."/>
            <person name="Kresovich S."/>
            <person name="McCann M.C."/>
            <person name="Ming R."/>
            <person name="Peterson D.G."/>
            <person name="Mehboob-ur-Rahman"/>
            <person name="Ware D."/>
            <person name="Westhoff P."/>
            <person name="Mayer K.F."/>
            <person name="Messing J."/>
            <person name="Rokhsar D.S."/>
        </authorList>
    </citation>
    <scope>NUCLEOTIDE SEQUENCE [LARGE SCALE GENOMIC DNA]</scope>
    <source>
        <strain evidence="2">cv. BTx623</strain>
    </source>
</reference>
<dbReference type="STRING" id="4558.A0A1W0VYV7"/>
<dbReference type="Gramene" id="OQU87313">
    <property type="protein sequence ID" value="OQU87313"/>
    <property type="gene ID" value="SORBI_3003G252750"/>
</dbReference>
<dbReference type="PANTHER" id="PTHR47074:SF11">
    <property type="entry name" value="REVERSE TRANSCRIPTASE-LIKE PROTEIN"/>
    <property type="match status" value="1"/>
</dbReference>
<protein>
    <recommendedName>
        <fullName evidence="3">RNase H type-1 domain-containing protein</fullName>
    </recommendedName>
</protein>
<keyword evidence="2" id="KW-1185">Reference proteome</keyword>
<dbReference type="InParanoid" id="A0A1W0VYV7"/>
<dbReference type="PANTHER" id="PTHR47074">
    <property type="entry name" value="BNAC02G40300D PROTEIN"/>
    <property type="match status" value="1"/>
</dbReference>
<proteinExistence type="predicted"/>
<dbReference type="EMBL" id="CM000762">
    <property type="protein sequence ID" value="OQU87313.1"/>
    <property type="molecule type" value="Genomic_DNA"/>
</dbReference>
<gene>
    <name evidence="1" type="ORF">SORBI_3003G252750</name>
</gene>
<dbReference type="AlphaFoldDB" id="A0A1W0VYV7"/>
<reference evidence="2" key="2">
    <citation type="journal article" date="2018" name="Plant J.">
        <title>The Sorghum bicolor reference genome: improved assembly, gene annotations, a transcriptome atlas, and signatures of genome organization.</title>
        <authorList>
            <person name="McCormick R.F."/>
            <person name="Truong S.K."/>
            <person name="Sreedasyam A."/>
            <person name="Jenkins J."/>
            <person name="Shu S."/>
            <person name="Sims D."/>
            <person name="Kennedy M."/>
            <person name="Amirebrahimi M."/>
            <person name="Weers B.D."/>
            <person name="McKinley B."/>
            <person name="Mattison A."/>
            <person name="Morishige D.T."/>
            <person name="Grimwood J."/>
            <person name="Schmutz J."/>
            <person name="Mullet J.E."/>
        </authorList>
    </citation>
    <scope>NUCLEOTIDE SEQUENCE [LARGE SCALE GENOMIC DNA]</scope>
    <source>
        <strain evidence="2">cv. BTx623</strain>
    </source>
</reference>
<evidence type="ECO:0000313" key="1">
    <source>
        <dbReference type="EMBL" id="OQU87313.1"/>
    </source>
</evidence>
<sequence length="136" mass="15462">MEAIRRELADSTTARDMMEKVLKMEAKTQTQVVLLLWLWWGERNKWREEERRRSGVEVAYVAAALADRAHTSQLQKPILGRVLLDERQIKAWARPALDTLKLNSDGAFFEQSGEGGWGFVISDHHGSVQKAGSGRE</sequence>